<organism evidence="6 7">
    <name type="scientific">Oenococcus oeni</name>
    <name type="common">Leuconostoc oenos</name>
    <dbReference type="NCBI Taxonomy" id="1247"/>
    <lineage>
        <taxon>Bacteria</taxon>
        <taxon>Bacillati</taxon>
        <taxon>Bacillota</taxon>
        <taxon>Bacilli</taxon>
        <taxon>Lactobacillales</taxon>
        <taxon>Lactobacillaceae</taxon>
        <taxon>Oenococcus</taxon>
    </lineage>
</organism>
<keyword evidence="6" id="KW-0808">Transferase</keyword>
<feature type="transmembrane region" description="Helical" evidence="5">
    <location>
        <begin position="130"/>
        <end position="151"/>
    </location>
</feature>
<keyword evidence="3 5" id="KW-1133">Transmembrane helix</keyword>
<protein>
    <submittedName>
        <fullName evidence="6">Serine/threonine protein kinase</fullName>
    </submittedName>
</protein>
<dbReference type="EMBL" id="MLOK01000054">
    <property type="protein sequence ID" value="OIM20590.1"/>
    <property type="molecule type" value="Genomic_DNA"/>
</dbReference>
<accession>A0A6N3ZZI5</accession>
<keyword evidence="2 5" id="KW-0812">Transmembrane</keyword>
<proteinExistence type="predicted"/>
<feature type="transmembrane region" description="Helical" evidence="5">
    <location>
        <begin position="205"/>
        <end position="229"/>
    </location>
</feature>
<feature type="transmembrane region" description="Helical" evidence="5">
    <location>
        <begin position="343"/>
        <end position="362"/>
    </location>
</feature>
<comment type="caution">
    <text evidence="6">The sequence shown here is derived from an EMBL/GenBank/DDBJ whole genome shotgun (WGS) entry which is preliminary data.</text>
</comment>
<keyword evidence="6" id="KW-0418">Kinase</keyword>
<feature type="transmembrane region" description="Helical" evidence="5">
    <location>
        <begin position="44"/>
        <end position="66"/>
    </location>
</feature>
<feature type="transmembrane region" description="Helical" evidence="5">
    <location>
        <begin position="433"/>
        <end position="452"/>
    </location>
</feature>
<keyword evidence="6" id="KW-0723">Serine/threonine-protein kinase</keyword>
<feature type="transmembrane region" description="Helical" evidence="5">
    <location>
        <begin position="12"/>
        <end position="32"/>
    </location>
</feature>
<dbReference type="PANTHER" id="PTHR11785">
    <property type="entry name" value="AMINO ACID TRANSPORTER"/>
    <property type="match status" value="1"/>
</dbReference>
<feature type="transmembrane region" description="Helical" evidence="5">
    <location>
        <begin position="399"/>
        <end position="421"/>
    </location>
</feature>
<dbReference type="PANTHER" id="PTHR11785:SF512">
    <property type="entry name" value="SOBREMESA, ISOFORM B"/>
    <property type="match status" value="1"/>
</dbReference>
<dbReference type="GO" id="GO:0016020">
    <property type="term" value="C:membrane"/>
    <property type="evidence" value="ECO:0007669"/>
    <property type="project" value="UniProtKB-SubCell"/>
</dbReference>
<evidence type="ECO:0000256" key="1">
    <source>
        <dbReference type="ARBA" id="ARBA00004141"/>
    </source>
</evidence>
<evidence type="ECO:0000313" key="7">
    <source>
        <dbReference type="Proteomes" id="UP000181728"/>
    </source>
</evidence>
<dbReference type="PIRSF" id="PIRSF006060">
    <property type="entry name" value="AA_transporter"/>
    <property type="match status" value="1"/>
</dbReference>
<dbReference type="GO" id="GO:0015179">
    <property type="term" value="F:L-amino acid transmembrane transporter activity"/>
    <property type="evidence" value="ECO:0007669"/>
    <property type="project" value="TreeGrafter"/>
</dbReference>
<dbReference type="Gene3D" id="1.20.1740.10">
    <property type="entry name" value="Amino acid/polyamine transporter I"/>
    <property type="match status" value="1"/>
</dbReference>
<dbReference type="Pfam" id="PF13520">
    <property type="entry name" value="AA_permease_2"/>
    <property type="match status" value="1"/>
</dbReference>
<keyword evidence="4 5" id="KW-0472">Membrane</keyword>
<comment type="subcellular location">
    <subcellularLocation>
        <location evidence="1">Membrane</location>
        <topology evidence="1">Multi-pass membrane protein</topology>
    </subcellularLocation>
</comment>
<evidence type="ECO:0000256" key="5">
    <source>
        <dbReference type="SAM" id="Phobius"/>
    </source>
</evidence>
<dbReference type="GO" id="GO:0004674">
    <property type="term" value="F:protein serine/threonine kinase activity"/>
    <property type="evidence" value="ECO:0007669"/>
    <property type="project" value="UniProtKB-KW"/>
</dbReference>
<dbReference type="InterPro" id="IPR050598">
    <property type="entry name" value="AminoAcid_Transporter"/>
</dbReference>
<feature type="transmembrane region" description="Helical" evidence="5">
    <location>
        <begin position="241"/>
        <end position="264"/>
    </location>
</feature>
<feature type="transmembrane region" description="Helical" evidence="5">
    <location>
        <begin position="368"/>
        <end position="387"/>
    </location>
</feature>
<evidence type="ECO:0000256" key="2">
    <source>
        <dbReference type="ARBA" id="ARBA00022692"/>
    </source>
</evidence>
<evidence type="ECO:0000256" key="3">
    <source>
        <dbReference type="ARBA" id="ARBA00022989"/>
    </source>
</evidence>
<feature type="transmembrane region" description="Helical" evidence="5">
    <location>
        <begin position="163"/>
        <end position="185"/>
    </location>
</feature>
<dbReference type="Proteomes" id="UP000181728">
    <property type="component" value="Unassembled WGS sequence"/>
</dbReference>
<dbReference type="InterPro" id="IPR002293">
    <property type="entry name" value="AA/rel_permease1"/>
</dbReference>
<name>A0A6N3ZZI5_OENOE</name>
<dbReference type="RefSeq" id="WP_032808801.1">
    <property type="nucleotide sequence ID" value="NZ_JBHNYA010000001.1"/>
</dbReference>
<dbReference type="AlphaFoldDB" id="A0A6N3ZZI5"/>
<sequence length="458" mass="50130">MIENEKQLKRNFGFFGTLSLVIGTVIGSGIFFKQGRVLQEAGSAKMALLAWFVGGVLTLSSAMSVAELGSEMPQTGGIYIYISKIFGKFWGFLAGWMQISFYGPALIASVSYFFSTLFVTFFKLPTKITFFYFSMRSVVAVSILACILIALMNMLENRVSRTFAITTTVIKMIPIFALILFGLFFGKTGATGSAISVLSEQVDKGNFGVAVLSTLFAYDGWVIISNLGGEIKNAQKNLPRAVTIGIFIVLLAYMGVSFGVFSSLPGKEIVSLGDHAPFHIMQEAFGSLGGRLMDIGVMISVIGTLNSKILSFPRVVFEMADHGQLPFSSFFHTLGKKSKTPNYATAFEILIAALLLNAFSSSQDLSDWLVFVSFLFYLLTFVAVFILRHQLKRKPHFAAPLHPLFPILAIAGTLFIEISTIVNALNDSTGEQLFGITISLLIVALGIPLYYLRKSYKL</sequence>
<reference evidence="6 7" key="1">
    <citation type="journal article" date="2016" name="BMC Genomics">
        <title>Consensus pan-genome assembly of the specialised wine bacterium Oenococcus oeni.</title>
        <authorList>
            <person name="Sternes P.R."/>
            <person name="Borneman A.R."/>
        </authorList>
    </citation>
    <scope>NUCLEOTIDE SEQUENCE [LARGE SCALE GENOMIC DNA]</scope>
    <source>
        <strain evidence="6 7">AWRIB661</strain>
    </source>
</reference>
<evidence type="ECO:0000313" key="6">
    <source>
        <dbReference type="EMBL" id="OIM20590.1"/>
    </source>
</evidence>
<evidence type="ECO:0000256" key="4">
    <source>
        <dbReference type="ARBA" id="ARBA00023136"/>
    </source>
</evidence>
<gene>
    <name evidence="6" type="ORF">ATX59_08435</name>
</gene>